<name>A0ABQ7XGA4_BRANA</name>
<protein>
    <submittedName>
        <fullName evidence="1">Uncharacterized protein</fullName>
    </submittedName>
</protein>
<dbReference type="Proteomes" id="UP000824890">
    <property type="component" value="Unassembled WGS sequence"/>
</dbReference>
<evidence type="ECO:0000313" key="1">
    <source>
        <dbReference type="EMBL" id="KAH0854010.1"/>
    </source>
</evidence>
<reference evidence="1 2" key="1">
    <citation type="submission" date="2021-05" db="EMBL/GenBank/DDBJ databases">
        <title>Genome Assembly of Synthetic Allotetraploid Brassica napus Reveals Homoeologous Exchanges between Subgenomes.</title>
        <authorList>
            <person name="Davis J.T."/>
        </authorList>
    </citation>
    <scope>NUCLEOTIDE SEQUENCE [LARGE SCALE GENOMIC DNA]</scope>
    <source>
        <strain evidence="2">cv. Da-Ae</strain>
        <tissue evidence="1">Seedling</tissue>
    </source>
</reference>
<comment type="caution">
    <text evidence="1">The sequence shown here is derived from an EMBL/GenBank/DDBJ whole genome shotgun (WGS) entry which is preliminary data.</text>
</comment>
<dbReference type="Gene3D" id="2.40.50.140">
    <property type="entry name" value="Nucleic acid-binding proteins"/>
    <property type="match status" value="1"/>
</dbReference>
<proteinExistence type="predicted"/>
<dbReference type="InterPro" id="IPR012340">
    <property type="entry name" value="NA-bd_OB-fold"/>
</dbReference>
<gene>
    <name evidence="1" type="ORF">HID58_092700</name>
</gene>
<dbReference type="EMBL" id="JAGKQM010000616">
    <property type="protein sequence ID" value="KAH0854010.1"/>
    <property type="molecule type" value="Genomic_DNA"/>
</dbReference>
<accession>A0ABQ7XGA4</accession>
<sequence>MYLHSTAATKFYFGNNLAAITEFTTSLSDAVGKDLPSLNAETDLPSLNAETVITTKELSSTGDLSKFLSNSSRQEAYFTCIAQIVEVVAQKGWYYVSCTHCVKEVGNSATSHP</sequence>
<organism evidence="1 2">
    <name type="scientific">Brassica napus</name>
    <name type="common">Rape</name>
    <dbReference type="NCBI Taxonomy" id="3708"/>
    <lineage>
        <taxon>Eukaryota</taxon>
        <taxon>Viridiplantae</taxon>
        <taxon>Streptophyta</taxon>
        <taxon>Embryophyta</taxon>
        <taxon>Tracheophyta</taxon>
        <taxon>Spermatophyta</taxon>
        <taxon>Magnoliopsida</taxon>
        <taxon>eudicotyledons</taxon>
        <taxon>Gunneridae</taxon>
        <taxon>Pentapetalae</taxon>
        <taxon>rosids</taxon>
        <taxon>malvids</taxon>
        <taxon>Brassicales</taxon>
        <taxon>Brassicaceae</taxon>
        <taxon>Brassiceae</taxon>
        <taxon>Brassica</taxon>
    </lineage>
</organism>
<evidence type="ECO:0000313" key="2">
    <source>
        <dbReference type="Proteomes" id="UP000824890"/>
    </source>
</evidence>
<keyword evidence="2" id="KW-1185">Reference proteome</keyword>